<dbReference type="FunFam" id="3.30.160.60:FF:001266">
    <property type="entry name" value="Zinc finger protein 662"/>
    <property type="match status" value="1"/>
</dbReference>
<evidence type="ECO:0000256" key="2">
    <source>
        <dbReference type="ARBA" id="ARBA00004123"/>
    </source>
</evidence>
<dbReference type="FunFam" id="3.30.160.60:FF:000744">
    <property type="entry name" value="zinc finger E-box-binding homeobox 1"/>
    <property type="match status" value="1"/>
</dbReference>
<dbReference type="GO" id="GO:0000978">
    <property type="term" value="F:RNA polymerase II cis-regulatory region sequence-specific DNA binding"/>
    <property type="evidence" value="ECO:0007669"/>
    <property type="project" value="TreeGrafter"/>
</dbReference>
<keyword evidence="16" id="KW-1185">Reference proteome</keyword>
<dbReference type="PANTHER" id="PTHR23235:SF120">
    <property type="entry name" value="KRUPPEL-LIKE FACTOR 15"/>
    <property type="match status" value="1"/>
</dbReference>
<feature type="domain" description="C2H2-type" evidence="14">
    <location>
        <begin position="85"/>
        <end position="112"/>
    </location>
</feature>
<evidence type="ECO:0000313" key="15">
    <source>
        <dbReference type="Ensembl" id="ENSOMYP00000068050.2"/>
    </source>
</evidence>
<dbReference type="Pfam" id="PF00096">
    <property type="entry name" value="zf-C2H2"/>
    <property type="match status" value="9"/>
</dbReference>
<dbReference type="Proteomes" id="UP000694395">
    <property type="component" value="Chromosome 10"/>
</dbReference>
<dbReference type="PROSITE" id="PS00028">
    <property type="entry name" value="ZINC_FINGER_C2H2_1"/>
    <property type="match status" value="8"/>
</dbReference>
<evidence type="ECO:0000256" key="1">
    <source>
        <dbReference type="ARBA" id="ARBA00003767"/>
    </source>
</evidence>
<keyword evidence="5" id="KW-0677">Repeat</keyword>
<dbReference type="GO" id="GO:0008270">
    <property type="term" value="F:zinc ion binding"/>
    <property type="evidence" value="ECO:0007669"/>
    <property type="project" value="UniProtKB-KW"/>
</dbReference>
<comment type="similarity">
    <text evidence="3">Belongs to the krueppel C2H2-type zinc-finger protein family.</text>
</comment>
<dbReference type="PROSITE" id="PS50157">
    <property type="entry name" value="ZINC_FINGER_C2H2_2"/>
    <property type="match status" value="10"/>
</dbReference>
<evidence type="ECO:0000256" key="12">
    <source>
        <dbReference type="PROSITE-ProRule" id="PRU00042"/>
    </source>
</evidence>
<keyword evidence="8" id="KW-0805">Transcription regulation</keyword>
<dbReference type="Gene3D" id="3.30.160.60">
    <property type="entry name" value="Classic Zinc Finger"/>
    <property type="match status" value="10"/>
</dbReference>
<evidence type="ECO:0000256" key="9">
    <source>
        <dbReference type="ARBA" id="ARBA00023125"/>
    </source>
</evidence>
<feature type="domain" description="C2H2-type" evidence="14">
    <location>
        <begin position="225"/>
        <end position="259"/>
    </location>
</feature>
<dbReference type="FunFam" id="3.30.160.60:FF:000770">
    <property type="entry name" value="zinc finger protein 16"/>
    <property type="match status" value="1"/>
</dbReference>
<protein>
    <recommendedName>
        <fullName evidence="14">C2H2-type domain-containing protein</fullName>
    </recommendedName>
</protein>
<evidence type="ECO:0000256" key="5">
    <source>
        <dbReference type="ARBA" id="ARBA00022737"/>
    </source>
</evidence>
<comment type="function">
    <text evidence="1">May be involved in transcriptional regulation.</text>
</comment>
<evidence type="ECO:0000256" key="4">
    <source>
        <dbReference type="ARBA" id="ARBA00022723"/>
    </source>
</evidence>
<evidence type="ECO:0000256" key="13">
    <source>
        <dbReference type="SAM" id="MobiDB-lite"/>
    </source>
</evidence>
<dbReference type="FunFam" id="3.30.160.60:FF:001158">
    <property type="entry name" value="zinc finger protein 22"/>
    <property type="match status" value="2"/>
</dbReference>
<dbReference type="SUPFAM" id="SSF57667">
    <property type="entry name" value="beta-beta-alpha zinc fingers"/>
    <property type="match status" value="6"/>
</dbReference>
<feature type="domain" description="C2H2-type" evidence="14">
    <location>
        <begin position="404"/>
        <end position="431"/>
    </location>
</feature>
<feature type="domain" description="C2H2-type" evidence="14">
    <location>
        <begin position="337"/>
        <end position="375"/>
    </location>
</feature>
<feature type="domain" description="C2H2-type" evidence="14">
    <location>
        <begin position="113"/>
        <end position="140"/>
    </location>
</feature>
<dbReference type="GO" id="GO:0005634">
    <property type="term" value="C:nucleus"/>
    <property type="evidence" value="ECO:0007669"/>
    <property type="project" value="UniProtKB-SubCell"/>
</dbReference>
<evidence type="ECO:0000256" key="3">
    <source>
        <dbReference type="ARBA" id="ARBA00006991"/>
    </source>
</evidence>
<dbReference type="SMART" id="SM00355">
    <property type="entry name" value="ZnF_C2H2"/>
    <property type="match status" value="10"/>
</dbReference>
<proteinExistence type="inferred from homology"/>
<reference evidence="15" key="3">
    <citation type="submission" date="2025-09" db="UniProtKB">
        <authorList>
            <consortium name="Ensembl"/>
        </authorList>
    </citation>
    <scope>IDENTIFICATION</scope>
</reference>
<reference evidence="15" key="2">
    <citation type="submission" date="2025-08" db="UniProtKB">
        <authorList>
            <consortium name="Ensembl"/>
        </authorList>
    </citation>
    <scope>IDENTIFICATION</scope>
</reference>
<evidence type="ECO:0000256" key="7">
    <source>
        <dbReference type="ARBA" id="ARBA00022833"/>
    </source>
</evidence>
<dbReference type="GeneTree" id="ENSGT01150000286958"/>
<evidence type="ECO:0000259" key="14">
    <source>
        <dbReference type="PROSITE" id="PS50157"/>
    </source>
</evidence>
<evidence type="ECO:0000256" key="10">
    <source>
        <dbReference type="ARBA" id="ARBA00023163"/>
    </source>
</evidence>
<dbReference type="FunFam" id="3.30.160.60:FF:000446">
    <property type="entry name" value="Zinc finger protein"/>
    <property type="match status" value="1"/>
</dbReference>
<feature type="domain" description="C2H2-type" evidence="14">
    <location>
        <begin position="432"/>
        <end position="450"/>
    </location>
</feature>
<reference evidence="15" key="1">
    <citation type="submission" date="2020-07" db="EMBL/GenBank/DDBJ databases">
        <title>A long reads based de novo assembly of the rainbow trout Arlee double haploid line genome.</title>
        <authorList>
            <person name="Gao G."/>
            <person name="Palti Y."/>
        </authorList>
    </citation>
    <scope>NUCLEOTIDE SEQUENCE [LARGE SCALE GENOMIC DNA]</scope>
</reference>
<organism evidence="15 16">
    <name type="scientific">Oncorhynchus mykiss</name>
    <name type="common">Rainbow trout</name>
    <name type="synonym">Salmo gairdneri</name>
    <dbReference type="NCBI Taxonomy" id="8022"/>
    <lineage>
        <taxon>Eukaryota</taxon>
        <taxon>Metazoa</taxon>
        <taxon>Chordata</taxon>
        <taxon>Craniata</taxon>
        <taxon>Vertebrata</taxon>
        <taxon>Euteleostomi</taxon>
        <taxon>Actinopterygii</taxon>
        <taxon>Neopterygii</taxon>
        <taxon>Teleostei</taxon>
        <taxon>Protacanthopterygii</taxon>
        <taxon>Salmoniformes</taxon>
        <taxon>Salmonidae</taxon>
        <taxon>Salmoninae</taxon>
        <taxon>Oncorhynchus</taxon>
    </lineage>
</organism>
<comment type="subcellular location">
    <subcellularLocation>
        <location evidence="2">Nucleus</location>
    </subcellularLocation>
</comment>
<keyword evidence="11" id="KW-0539">Nucleus</keyword>
<evidence type="ECO:0000256" key="11">
    <source>
        <dbReference type="ARBA" id="ARBA00023242"/>
    </source>
</evidence>
<name>A0A8C7SQ32_ONCMY</name>
<keyword evidence="10" id="KW-0804">Transcription</keyword>
<dbReference type="FunFam" id="3.30.160.60:FF:000100">
    <property type="entry name" value="Zinc finger 45-like"/>
    <property type="match status" value="3"/>
</dbReference>
<feature type="domain" description="C2H2-type" evidence="14">
    <location>
        <begin position="376"/>
        <end position="403"/>
    </location>
</feature>
<keyword evidence="7" id="KW-0862">Zinc</keyword>
<evidence type="ECO:0000313" key="16">
    <source>
        <dbReference type="Proteomes" id="UP000694395"/>
    </source>
</evidence>
<feature type="domain" description="C2H2-type" evidence="14">
    <location>
        <begin position="169"/>
        <end position="196"/>
    </location>
</feature>
<dbReference type="AlphaFoldDB" id="A0A8C7SQ32"/>
<evidence type="ECO:0000256" key="6">
    <source>
        <dbReference type="ARBA" id="ARBA00022771"/>
    </source>
</evidence>
<dbReference type="PANTHER" id="PTHR23235">
    <property type="entry name" value="KRUEPPEL-LIKE TRANSCRIPTION FACTOR"/>
    <property type="match status" value="1"/>
</dbReference>
<feature type="region of interest" description="Disordered" evidence="13">
    <location>
        <begin position="1"/>
        <end position="28"/>
    </location>
</feature>
<dbReference type="Ensembl" id="ENSOMYT00000074138.2">
    <property type="protein sequence ID" value="ENSOMYP00000068050.2"/>
    <property type="gene ID" value="ENSOMYG00000031540.2"/>
</dbReference>
<dbReference type="FunFam" id="3.30.160.60:FF:002343">
    <property type="entry name" value="Zinc finger protein 33A"/>
    <property type="match status" value="1"/>
</dbReference>
<keyword evidence="4" id="KW-0479">Metal-binding</keyword>
<feature type="domain" description="C2H2-type" evidence="14">
    <location>
        <begin position="197"/>
        <end position="224"/>
    </location>
</feature>
<dbReference type="InterPro" id="IPR013087">
    <property type="entry name" value="Znf_C2H2_type"/>
</dbReference>
<sequence length="458" mass="53077">HAPSLKQENPEPTQVKEEHEELWTSQGGEQLKEIESDTKEFIFTPASVENQGPPQPSHLFQMQIVESPTSTTKEIKMKPSHIGENPCLVCGKCFNCKSALERHMRAHTGEKPYCCSECGKCFSQIGHLTVHMRGHTGEKPFRCNICGKLFYWESDLKRHKRTHTGEKPYGCNECGKCFRQIGHLTVHMRRHSGEKPHKCPLCRKCFTTAFQLRLHTASHTGEKRYCCQYCGKCFNQKISLTKHLSEWQILQEEGNSEQPYEASHTGEELWTSQGEQLLERLNSDNKEFILTPASGKNQEPPQPSHLFQIRIVDSPTNTTEMKTEPDGDGYRVSNKTFTCQICGKCFKRNWDLKRHMKNKIHMRKVLMVSHNTEKPYRCHVCGKRFNWESFLKRHMRTHTGEKPYFCNECGKCYGQIGHLRVHMRNHTGERPYRCSFCKKGFTTSFQLKRHNCPPIVGK</sequence>
<keyword evidence="9" id="KW-0238">DNA-binding</keyword>
<evidence type="ECO:0000256" key="8">
    <source>
        <dbReference type="ARBA" id="ARBA00023015"/>
    </source>
</evidence>
<feature type="compositionally biased region" description="Polar residues" evidence="13">
    <location>
        <begin position="1"/>
        <end position="12"/>
    </location>
</feature>
<keyword evidence="6 12" id="KW-0863">Zinc-finger</keyword>
<dbReference type="GO" id="GO:0000981">
    <property type="term" value="F:DNA-binding transcription factor activity, RNA polymerase II-specific"/>
    <property type="evidence" value="ECO:0007669"/>
    <property type="project" value="TreeGrafter"/>
</dbReference>
<dbReference type="InterPro" id="IPR036236">
    <property type="entry name" value="Znf_C2H2_sf"/>
</dbReference>
<feature type="domain" description="C2H2-type" evidence="14">
    <location>
        <begin position="141"/>
        <end position="168"/>
    </location>
</feature>
<accession>A0A8C7SQ32</accession>